<evidence type="ECO:0000256" key="5">
    <source>
        <dbReference type="ARBA" id="ARBA00022826"/>
    </source>
</evidence>
<evidence type="ECO:0000256" key="7">
    <source>
        <dbReference type="ARBA" id="ARBA00022958"/>
    </source>
</evidence>
<feature type="transmembrane region" description="Helical" evidence="12">
    <location>
        <begin position="27"/>
        <end position="47"/>
    </location>
</feature>
<keyword evidence="8 12" id="KW-1133">Transmembrane helix</keyword>
<keyword evidence="7" id="KW-0630">Potassium</keyword>
<dbReference type="SUPFAM" id="SSF81324">
    <property type="entry name" value="Voltage-gated potassium channels"/>
    <property type="match status" value="1"/>
</dbReference>
<dbReference type="GO" id="GO:0008076">
    <property type="term" value="C:voltage-gated potassium channel complex"/>
    <property type="evidence" value="ECO:0007669"/>
    <property type="project" value="InterPro"/>
</dbReference>
<dbReference type="GO" id="GO:0005251">
    <property type="term" value="F:delayed rectifier potassium channel activity"/>
    <property type="evidence" value="ECO:0007669"/>
    <property type="project" value="TreeGrafter"/>
</dbReference>
<keyword evidence="11" id="KW-0407">Ion channel</keyword>
<organism evidence="14 15">
    <name type="scientific">Trichostrongylus colubriformis</name>
    <name type="common">Black scour worm</name>
    <dbReference type="NCBI Taxonomy" id="6319"/>
    <lineage>
        <taxon>Eukaryota</taxon>
        <taxon>Metazoa</taxon>
        <taxon>Ecdysozoa</taxon>
        <taxon>Nematoda</taxon>
        <taxon>Chromadorea</taxon>
        <taxon>Rhabditida</taxon>
        <taxon>Rhabditina</taxon>
        <taxon>Rhabditomorpha</taxon>
        <taxon>Strongyloidea</taxon>
        <taxon>Trichostrongylidae</taxon>
        <taxon>Trichostrongylus</taxon>
    </lineage>
</organism>
<dbReference type="InterPro" id="IPR005821">
    <property type="entry name" value="Ion_trans_dom"/>
</dbReference>
<dbReference type="PRINTS" id="PR00169">
    <property type="entry name" value="KCHANNEL"/>
</dbReference>
<gene>
    <name evidence="14" type="ORF">GCK32_022547</name>
</gene>
<evidence type="ECO:0000256" key="9">
    <source>
        <dbReference type="ARBA" id="ARBA00023065"/>
    </source>
</evidence>
<comment type="caution">
    <text evidence="14">The sequence shown here is derived from an EMBL/GenBank/DDBJ whole genome shotgun (WGS) entry which is preliminary data.</text>
</comment>
<keyword evidence="6" id="KW-0851">Voltage-gated channel</keyword>
<dbReference type="InterPro" id="IPR028325">
    <property type="entry name" value="VG_K_chnl"/>
</dbReference>
<evidence type="ECO:0000256" key="8">
    <source>
        <dbReference type="ARBA" id="ARBA00022989"/>
    </source>
</evidence>
<evidence type="ECO:0000256" key="2">
    <source>
        <dbReference type="ARBA" id="ARBA00022448"/>
    </source>
</evidence>
<comment type="subcellular location">
    <subcellularLocation>
        <location evidence="1">Membrane</location>
        <topology evidence="1">Multi-pass membrane protein</topology>
    </subcellularLocation>
</comment>
<keyword evidence="9" id="KW-0406">Ion transport</keyword>
<evidence type="ECO:0000313" key="15">
    <source>
        <dbReference type="Proteomes" id="UP001331761"/>
    </source>
</evidence>
<evidence type="ECO:0000256" key="3">
    <source>
        <dbReference type="ARBA" id="ARBA00022538"/>
    </source>
</evidence>
<dbReference type="Pfam" id="PF00520">
    <property type="entry name" value="Ion_trans"/>
    <property type="match status" value="1"/>
</dbReference>
<dbReference type="InterPro" id="IPR027359">
    <property type="entry name" value="Volt_channel_dom_sf"/>
</dbReference>
<feature type="non-terminal residue" evidence="14">
    <location>
        <position position="1"/>
    </location>
</feature>
<keyword evidence="3" id="KW-0633">Potassium transport</keyword>
<name>A0AAN8F4R8_TRICO</name>
<dbReference type="Gene3D" id="1.20.120.350">
    <property type="entry name" value="Voltage-gated potassium channels. Chain C"/>
    <property type="match status" value="1"/>
</dbReference>
<keyword evidence="15" id="KW-1185">Reference proteome</keyword>
<dbReference type="Proteomes" id="UP001331761">
    <property type="component" value="Unassembled WGS sequence"/>
</dbReference>
<accession>A0AAN8F4R8</accession>
<keyword evidence="2" id="KW-0813">Transport</keyword>
<dbReference type="PANTHER" id="PTHR11537:SF262">
    <property type="entry name" value="BTB DOMAIN-CONTAINING PROTEIN"/>
    <property type="match status" value="1"/>
</dbReference>
<dbReference type="GO" id="GO:0001508">
    <property type="term" value="P:action potential"/>
    <property type="evidence" value="ECO:0007669"/>
    <property type="project" value="TreeGrafter"/>
</dbReference>
<sequence length="68" mass="7661">FGYIETTCIIWFTFEFILRLAVTPSRLQFLVGIMNIVDMIAIIPFYLELGLAMFGVDVASLSDIKGLL</sequence>
<evidence type="ECO:0000256" key="6">
    <source>
        <dbReference type="ARBA" id="ARBA00022882"/>
    </source>
</evidence>
<dbReference type="EMBL" id="WIXE01022478">
    <property type="protein sequence ID" value="KAK5967437.1"/>
    <property type="molecule type" value="Genomic_DNA"/>
</dbReference>
<dbReference type="AlphaFoldDB" id="A0AAN8F4R8"/>
<evidence type="ECO:0000313" key="14">
    <source>
        <dbReference type="EMBL" id="KAK5967437.1"/>
    </source>
</evidence>
<evidence type="ECO:0000256" key="11">
    <source>
        <dbReference type="ARBA" id="ARBA00023303"/>
    </source>
</evidence>
<dbReference type="PANTHER" id="PTHR11537">
    <property type="entry name" value="VOLTAGE-GATED POTASSIUM CHANNEL"/>
    <property type="match status" value="1"/>
</dbReference>
<evidence type="ECO:0000256" key="12">
    <source>
        <dbReference type="SAM" id="Phobius"/>
    </source>
</evidence>
<keyword evidence="10 12" id="KW-0472">Membrane</keyword>
<keyword evidence="4 12" id="KW-0812">Transmembrane</keyword>
<evidence type="ECO:0000256" key="1">
    <source>
        <dbReference type="ARBA" id="ARBA00004141"/>
    </source>
</evidence>
<proteinExistence type="predicted"/>
<reference evidence="14 15" key="1">
    <citation type="submission" date="2019-10" db="EMBL/GenBank/DDBJ databases">
        <title>Assembly and Annotation for the nematode Trichostrongylus colubriformis.</title>
        <authorList>
            <person name="Martin J."/>
        </authorList>
    </citation>
    <scope>NUCLEOTIDE SEQUENCE [LARGE SCALE GENOMIC DNA]</scope>
    <source>
        <strain evidence="14">G859</strain>
        <tissue evidence="14">Whole worm</tissue>
    </source>
</reference>
<keyword evidence="5" id="KW-0631">Potassium channel</keyword>
<evidence type="ECO:0000256" key="10">
    <source>
        <dbReference type="ARBA" id="ARBA00023136"/>
    </source>
</evidence>
<protein>
    <recommendedName>
        <fullName evidence="13">Ion transport domain-containing protein</fullName>
    </recommendedName>
</protein>
<feature type="domain" description="Ion transport" evidence="13">
    <location>
        <begin position="2"/>
        <end position="54"/>
    </location>
</feature>
<evidence type="ECO:0000256" key="4">
    <source>
        <dbReference type="ARBA" id="ARBA00022692"/>
    </source>
</evidence>
<evidence type="ECO:0000259" key="13">
    <source>
        <dbReference type="Pfam" id="PF00520"/>
    </source>
</evidence>